<protein>
    <submittedName>
        <fullName evidence="1">Uncharacterized protein</fullName>
    </submittedName>
</protein>
<sequence>MSKENKSLDEALDRVLEKIELMKAKRWQDEKIDRILEKLNEIEANRVKFFEDMSVSIRETTAFLRAGSTPPPMASSPPAPTKCSMVCPNSDITQVMANSSHINEEFALTVDVQLVDGEDKDHDPYIASKDHPEVTPTTCSMKCSSPNAKPDLTVAAVIICATTVTSSKELALSIAHRCPPSVQ</sequence>
<organism evidence="1 2">
    <name type="scientific">Leersia perrieri</name>
    <dbReference type="NCBI Taxonomy" id="77586"/>
    <lineage>
        <taxon>Eukaryota</taxon>
        <taxon>Viridiplantae</taxon>
        <taxon>Streptophyta</taxon>
        <taxon>Embryophyta</taxon>
        <taxon>Tracheophyta</taxon>
        <taxon>Spermatophyta</taxon>
        <taxon>Magnoliopsida</taxon>
        <taxon>Liliopsida</taxon>
        <taxon>Poales</taxon>
        <taxon>Poaceae</taxon>
        <taxon>BOP clade</taxon>
        <taxon>Oryzoideae</taxon>
        <taxon>Oryzeae</taxon>
        <taxon>Oryzinae</taxon>
        <taxon>Leersia</taxon>
    </lineage>
</organism>
<reference evidence="2" key="2">
    <citation type="submission" date="2013-12" db="EMBL/GenBank/DDBJ databases">
        <authorList>
            <person name="Yu Y."/>
            <person name="Lee S."/>
            <person name="de Baynast K."/>
            <person name="Wissotski M."/>
            <person name="Liu L."/>
            <person name="Talag J."/>
            <person name="Goicoechea J."/>
            <person name="Angelova A."/>
            <person name="Jetty R."/>
            <person name="Kudrna D."/>
            <person name="Golser W."/>
            <person name="Rivera L."/>
            <person name="Zhang J."/>
            <person name="Wing R."/>
        </authorList>
    </citation>
    <scope>NUCLEOTIDE SEQUENCE</scope>
</reference>
<dbReference type="STRING" id="77586.A0A0D9XCF9"/>
<evidence type="ECO:0000313" key="2">
    <source>
        <dbReference type="Proteomes" id="UP000032180"/>
    </source>
</evidence>
<accession>A0A0D9XCF9</accession>
<name>A0A0D9XCF9_9ORYZ</name>
<dbReference type="HOGENOM" id="CLU_107793_0_0_1"/>
<reference evidence="1 2" key="1">
    <citation type="submission" date="2012-08" db="EMBL/GenBank/DDBJ databases">
        <title>Oryza genome evolution.</title>
        <authorList>
            <person name="Wing R.A."/>
        </authorList>
    </citation>
    <scope>NUCLEOTIDE SEQUENCE</scope>
</reference>
<dbReference type="EnsemblPlants" id="LPERR09G03710.1">
    <property type="protein sequence ID" value="LPERR09G03710.1"/>
    <property type="gene ID" value="LPERR09G03710"/>
</dbReference>
<dbReference type="Gramene" id="LPERR09G03710.1">
    <property type="protein sequence ID" value="LPERR09G03710.1"/>
    <property type="gene ID" value="LPERR09G03710"/>
</dbReference>
<reference evidence="1" key="3">
    <citation type="submission" date="2015-04" db="UniProtKB">
        <authorList>
            <consortium name="EnsemblPlants"/>
        </authorList>
    </citation>
    <scope>IDENTIFICATION</scope>
</reference>
<evidence type="ECO:0000313" key="1">
    <source>
        <dbReference type="EnsemblPlants" id="LPERR09G03710.1"/>
    </source>
</evidence>
<proteinExistence type="predicted"/>
<dbReference type="AlphaFoldDB" id="A0A0D9XCF9"/>
<dbReference type="Proteomes" id="UP000032180">
    <property type="component" value="Chromosome 9"/>
</dbReference>
<keyword evidence="2" id="KW-1185">Reference proteome</keyword>